<dbReference type="InterPro" id="IPR051164">
    <property type="entry name" value="NmrA-like_oxidored"/>
</dbReference>
<organism evidence="5 6">
    <name type="scientific">Madurella fahalii</name>
    <dbReference type="NCBI Taxonomy" id="1157608"/>
    <lineage>
        <taxon>Eukaryota</taxon>
        <taxon>Fungi</taxon>
        <taxon>Dikarya</taxon>
        <taxon>Ascomycota</taxon>
        <taxon>Pezizomycotina</taxon>
        <taxon>Sordariomycetes</taxon>
        <taxon>Sordariomycetidae</taxon>
        <taxon>Sordariales</taxon>
        <taxon>Sordariales incertae sedis</taxon>
        <taxon>Madurella</taxon>
    </lineage>
</organism>
<evidence type="ECO:0000256" key="2">
    <source>
        <dbReference type="ARBA" id="ARBA00022857"/>
    </source>
</evidence>
<dbReference type="InterPro" id="IPR008030">
    <property type="entry name" value="NmrA-like"/>
</dbReference>
<gene>
    <name evidence="5" type="ORF">MFIFM68171_10145</name>
</gene>
<dbReference type="PANTHER" id="PTHR42748">
    <property type="entry name" value="NITROGEN METABOLITE REPRESSION PROTEIN NMRA FAMILY MEMBER"/>
    <property type="match status" value="1"/>
</dbReference>
<dbReference type="RefSeq" id="XP_070921665.1">
    <property type="nucleotide sequence ID" value="XM_071065564.1"/>
</dbReference>
<name>A0ABQ0GQA9_9PEZI</name>
<comment type="similarity">
    <text evidence="1">Belongs to the NmrA-type oxidoreductase family.</text>
</comment>
<evidence type="ECO:0000256" key="1">
    <source>
        <dbReference type="ARBA" id="ARBA00006328"/>
    </source>
</evidence>
<evidence type="ECO:0000313" key="5">
    <source>
        <dbReference type="EMBL" id="GAB1319935.1"/>
    </source>
</evidence>
<proteinExistence type="inferred from homology"/>
<dbReference type="GeneID" id="98180887"/>
<evidence type="ECO:0000256" key="3">
    <source>
        <dbReference type="ARBA" id="ARBA00023002"/>
    </source>
</evidence>
<evidence type="ECO:0000259" key="4">
    <source>
        <dbReference type="Pfam" id="PF05368"/>
    </source>
</evidence>
<evidence type="ECO:0000313" key="6">
    <source>
        <dbReference type="Proteomes" id="UP001628179"/>
    </source>
</evidence>
<comment type="caution">
    <text evidence="5">The sequence shown here is derived from an EMBL/GenBank/DDBJ whole genome shotgun (WGS) entry which is preliminary data.</text>
</comment>
<dbReference type="Pfam" id="PF05368">
    <property type="entry name" value="NmrA"/>
    <property type="match status" value="1"/>
</dbReference>
<keyword evidence="3" id="KW-0560">Oxidoreductase</keyword>
<dbReference type="Gene3D" id="3.40.50.720">
    <property type="entry name" value="NAD(P)-binding Rossmann-like Domain"/>
    <property type="match status" value="1"/>
</dbReference>
<dbReference type="InterPro" id="IPR036291">
    <property type="entry name" value="NAD(P)-bd_dom_sf"/>
</dbReference>
<reference evidence="5 6" key="1">
    <citation type="submission" date="2024-09" db="EMBL/GenBank/DDBJ databases">
        <title>Itraconazole resistance in Madurella fahalii resulting from another homologue of gene encoding cytochrome P450 14-alpha sterol demethylase (CYP51).</title>
        <authorList>
            <person name="Yoshioka I."/>
            <person name="Fahal A.H."/>
            <person name="Kaneko S."/>
            <person name="Yaguchi T."/>
        </authorList>
    </citation>
    <scope>NUCLEOTIDE SEQUENCE [LARGE SCALE GENOMIC DNA]</scope>
    <source>
        <strain evidence="5 6">IFM 68171</strain>
    </source>
</reference>
<accession>A0ABQ0GQA9</accession>
<feature type="domain" description="NmrA-like" evidence="4">
    <location>
        <begin position="5"/>
        <end position="252"/>
    </location>
</feature>
<dbReference type="SUPFAM" id="SSF51735">
    <property type="entry name" value="NAD(P)-binding Rossmann-fold domains"/>
    <property type="match status" value="1"/>
</dbReference>
<dbReference type="EMBL" id="BAAFSV010000006">
    <property type="protein sequence ID" value="GAB1319935.1"/>
    <property type="molecule type" value="Genomic_DNA"/>
</dbReference>
<protein>
    <recommendedName>
        <fullName evidence="4">NmrA-like domain-containing protein</fullName>
    </recommendedName>
</protein>
<keyword evidence="6" id="KW-1185">Reference proteome</keyword>
<keyword evidence="2" id="KW-0521">NADP</keyword>
<sequence>MATPKVYVCSATGTQGNALARQLRAMGWEVRTTTRNPTSPAAQSLASIGVKVYGGDWYDAASLKDAIAGCNLLFLNMMPDLPNVAGEFEAAKSILRLAEASGVTHVIYSGGILIPSVLEFAPDHFVRLAFESKLKIEQAVRTWGFKHWTILRPGFFMANFLPPKVGLLYPGAVESGVFRVAFRPDTGLTMVDEQDIAAFAVAAFQKPDKFHGQVIDIVGEIVRADEAFEMISQATGRDIRRVYLSDDEAKEAEATNPFIITQIIARSMEAVVNMDEIRSWGVPLGSFANFLARQKKEFEETYLVGKK</sequence>
<dbReference type="PANTHER" id="PTHR42748:SF30">
    <property type="entry name" value="NMRA-LIKE DOMAIN-CONTAINING PROTEIN"/>
    <property type="match status" value="1"/>
</dbReference>
<dbReference type="Proteomes" id="UP001628179">
    <property type="component" value="Unassembled WGS sequence"/>
</dbReference>